<dbReference type="PRINTS" id="PR01488">
    <property type="entry name" value="RTXTOXINA"/>
</dbReference>
<dbReference type="InterPro" id="IPR050557">
    <property type="entry name" value="RTX_toxin/Mannuronan_C5-epim"/>
</dbReference>
<keyword evidence="7" id="KW-0472">Membrane</keyword>
<accession>A0ABU0GAK6</accession>
<dbReference type="Gene3D" id="2.60.120.200">
    <property type="match status" value="1"/>
</dbReference>
<sequence>MTVNSENFDLALWKLCLPIDQNGTTDGVAYEILELEGFEHTSYFYTGEDGAMVFHAPTVGAVSKGTTAARSELREMEADGSLAAWSLSEGGTMTATLKIDEAPLMSDGSAGRIVIGQIHGSDEELVRLYWDDGKVYFKSDIGNDSNASTTYQLTDDDGTTPNVSLGEPFSYLIKVKGDKVTVDVYADGKTYTATLEVGSEWANDQFYFKAGAYLGSNETNSTGAGQVSFYGLDFGHGSDAGLDGLLDDITGNAHDNSYSVDTTGTSGADILKGGTRDDVIYGYGGADKIWAGAGDDRIVGGTGADTLRGEDGDDTIWAGAGNDKVVGGAGADTITGDDGQDTVYGGDGNDVIKGGDGDDILKGEAGDDALKGEAGDDKIYGGGGADDLRGGDGNDQISGEDGNDALYGQAGDDKLSGSAGNDYLSGGDGTDAVYGGDGNDTASGGNGDDTLKGEAGNDTLSGDSGKDKLYGGDGADSLKGGDDDDFLDGGNGIDRLDGGSGNDSLYGYAEADRLYGQDGNDKLVGGDGDDTLYGGAGDDFLYADAGADNLYGGTGTDTFIFTSLDSSTLTTSGRDDIYEFSQDEDDLLNLSALDANSKTDGNQTFSFIGTQGFSGRAGELRFVNSSSETYVYGDTDGDGSADFSFHIDGVITLVNSDFIL</sequence>
<evidence type="ECO:0000313" key="11">
    <source>
        <dbReference type="Proteomes" id="UP001238496"/>
    </source>
</evidence>
<evidence type="ECO:0000259" key="9">
    <source>
        <dbReference type="Pfam" id="PF08787"/>
    </source>
</evidence>
<comment type="caution">
    <text evidence="10">The sequence shown here is derived from an EMBL/GenBank/DDBJ whole genome shotgun (WGS) entry which is preliminary data.</text>
</comment>
<gene>
    <name evidence="10" type="ORF">J2045_003432</name>
</gene>
<dbReference type="RefSeq" id="WP_307374878.1">
    <property type="nucleotide sequence ID" value="NZ_JAUSUW010000010.1"/>
</dbReference>
<dbReference type="InterPro" id="IPR011049">
    <property type="entry name" value="Serralysin-like_metalloprot_C"/>
</dbReference>
<dbReference type="InterPro" id="IPR013320">
    <property type="entry name" value="ConA-like_dom_sf"/>
</dbReference>
<dbReference type="Gene3D" id="2.150.10.10">
    <property type="entry name" value="Serralysin-like metalloprotease, C-terminal"/>
    <property type="match status" value="5"/>
</dbReference>
<dbReference type="PANTHER" id="PTHR38340">
    <property type="entry name" value="S-LAYER PROTEIN"/>
    <property type="match status" value="1"/>
</dbReference>
<dbReference type="PANTHER" id="PTHR38340:SF1">
    <property type="entry name" value="S-LAYER PROTEIN"/>
    <property type="match status" value="1"/>
</dbReference>
<reference evidence="10 11" key="1">
    <citation type="submission" date="2023-07" db="EMBL/GenBank/DDBJ databases">
        <title>Genomic Encyclopedia of Type Strains, Phase IV (KMG-IV): sequencing the most valuable type-strain genomes for metagenomic binning, comparative biology and taxonomic classification.</title>
        <authorList>
            <person name="Goeker M."/>
        </authorList>
    </citation>
    <scope>NUCLEOTIDE SEQUENCE [LARGE SCALE GENOMIC DNA]</scope>
    <source>
        <strain evidence="10 11">DSM 1111</strain>
    </source>
</reference>
<dbReference type="PRINTS" id="PR00313">
    <property type="entry name" value="CABNDNGRPT"/>
</dbReference>
<protein>
    <submittedName>
        <fullName evidence="10">Ca2+-binding RTX toxin-like protein</fullName>
    </submittedName>
</protein>
<dbReference type="SUPFAM" id="SSF49899">
    <property type="entry name" value="Concanavalin A-like lectins/glucanases"/>
    <property type="match status" value="1"/>
</dbReference>
<evidence type="ECO:0000256" key="2">
    <source>
        <dbReference type="ARBA" id="ARBA00004613"/>
    </source>
</evidence>
<comment type="subcellular location">
    <subcellularLocation>
        <location evidence="1">Membrane</location>
    </subcellularLocation>
    <subcellularLocation>
        <location evidence="2">Secreted</location>
    </subcellularLocation>
</comment>
<dbReference type="PROSITE" id="PS00330">
    <property type="entry name" value="HEMOLYSIN_CALCIUM"/>
    <property type="match status" value="3"/>
</dbReference>
<feature type="compositionally biased region" description="Low complexity" evidence="8">
    <location>
        <begin position="331"/>
        <end position="343"/>
    </location>
</feature>
<keyword evidence="5" id="KW-0677">Repeat</keyword>
<name>A0ABU0GAK6_9HYPH</name>
<dbReference type="Pfam" id="PF08787">
    <property type="entry name" value="Alginate_lyase2"/>
    <property type="match status" value="1"/>
</dbReference>
<evidence type="ECO:0000256" key="3">
    <source>
        <dbReference type="ARBA" id="ARBA00022525"/>
    </source>
</evidence>
<feature type="compositionally biased region" description="Basic and acidic residues" evidence="8">
    <location>
        <begin position="353"/>
        <end position="379"/>
    </location>
</feature>
<feature type="domain" description="Alginate lyase 2" evidence="9">
    <location>
        <begin position="8"/>
        <end position="236"/>
    </location>
</feature>
<keyword evidence="4" id="KW-0800">Toxin</keyword>
<dbReference type="InterPro" id="IPR014895">
    <property type="entry name" value="Alginate_lyase_2"/>
</dbReference>
<dbReference type="EMBL" id="JAUSUW010000010">
    <property type="protein sequence ID" value="MDQ0422384.1"/>
    <property type="molecule type" value="Genomic_DNA"/>
</dbReference>
<keyword evidence="6" id="KW-0843">Virulence</keyword>
<dbReference type="InterPro" id="IPR001343">
    <property type="entry name" value="Hemolysn_Ca-bd"/>
</dbReference>
<evidence type="ECO:0000256" key="5">
    <source>
        <dbReference type="ARBA" id="ARBA00022737"/>
    </source>
</evidence>
<proteinExistence type="predicted"/>
<keyword evidence="3" id="KW-0964">Secreted</keyword>
<dbReference type="Proteomes" id="UP001238496">
    <property type="component" value="Unassembled WGS sequence"/>
</dbReference>
<dbReference type="InterPro" id="IPR018511">
    <property type="entry name" value="Hemolysin-typ_Ca-bd_CS"/>
</dbReference>
<organism evidence="10 11">
    <name type="scientific">Peteryoungia aggregata LMG 23059</name>
    <dbReference type="NCBI Taxonomy" id="1368425"/>
    <lineage>
        <taxon>Bacteria</taxon>
        <taxon>Pseudomonadati</taxon>
        <taxon>Pseudomonadota</taxon>
        <taxon>Alphaproteobacteria</taxon>
        <taxon>Hyphomicrobiales</taxon>
        <taxon>Rhizobiaceae</taxon>
        <taxon>Peteryoungia</taxon>
    </lineage>
</organism>
<evidence type="ECO:0000256" key="4">
    <source>
        <dbReference type="ARBA" id="ARBA00022656"/>
    </source>
</evidence>
<evidence type="ECO:0000256" key="8">
    <source>
        <dbReference type="SAM" id="MobiDB-lite"/>
    </source>
</evidence>
<evidence type="ECO:0000256" key="6">
    <source>
        <dbReference type="ARBA" id="ARBA00023026"/>
    </source>
</evidence>
<dbReference type="SUPFAM" id="SSF51120">
    <property type="entry name" value="beta-Roll"/>
    <property type="match status" value="4"/>
</dbReference>
<feature type="region of interest" description="Disordered" evidence="8">
    <location>
        <begin position="329"/>
        <end position="483"/>
    </location>
</feature>
<keyword evidence="11" id="KW-1185">Reference proteome</keyword>
<evidence type="ECO:0000256" key="7">
    <source>
        <dbReference type="ARBA" id="ARBA00023136"/>
    </source>
</evidence>
<dbReference type="Pfam" id="PF00353">
    <property type="entry name" value="HemolysinCabind"/>
    <property type="match status" value="7"/>
</dbReference>
<evidence type="ECO:0000256" key="1">
    <source>
        <dbReference type="ARBA" id="ARBA00004370"/>
    </source>
</evidence>
<evidence type="ECO:0000313" key="10">
    <source>
        <dbReference type="EMBL" id="MDQ0422384.1"/>
    </source>
</evidence>
<dbReference type="InterPro" id="IPR003995">
    <property type="entry name" value="RTX_toxin_determinant-A"/>
</dbReference>